<dbReference type="EMBL" id="OBMQ01000001">
    <property type="protein sequence ID" value="SOB90881.1"/>
    <property type="molecule type" value="Genomic_DNA"/>
</dbReference>
<name>A0A285R9Z6_9BACL</name>
<organism evidence="2 3">
    <name type="scientific">Ureibacillus xyleni</name>
    <dbReference type="NCBI Taxonomy" id="614648"/>
    <lineage>
        <taxon>Bacteria</taxon>
        <taxon>Bacillati</taxon>
        <taxon>Bacillota</taxon>
        <taxon>Bacilli</taxon>
        <taxon>Bacillales</taxon>
        <taxon>Caryophanaceae</taxon>
        <taxon>Ureibacillus</taxon>
    </lineage>
</organism>
<dbReference type="GO" id="GO:0016740">
    <property type="term" value="F:transferase activity"/>
    <property type="evidence" value="ECO:0007669"/>
    <property type="project" value="UniProtKB-KW"/>
</dbReference>
<dbReference type="OrthoDB" id="3199616at2"/>
<keyword evidence="3" id="KW-1185">Reference proteome</keyword>
<reference evidence="3" key="1">
    <citation type="submission" date="2017-08" db="EMBL/GenBank/DDBJ databases">
        <authorList>
            <person name="Varghese N."/>
            <person name="Submissions S."/>
        </authorList>
    </citation>
    <scope>NUCLEOTIDE SEQUENCE [LARGE SCALE GENOMIC DNA]</scope>
    <source>
        <strain evidence="3">JC22</strain>
    </source>
</reference>
<proteinExistence type="predicted"/>
<dbReference type="Pfam" id="PF04230">
    <property type="entry name" value="PS_pyruv_trans"/>
    <property type="match status" value="1"/>
</dbReference>
<dbReference type="InterPro" id="IPR007345">
    <property type="entry name" value="Polysacch_pyruvyl_Trfase"/>
</dbReference>
<evidence type="ECO:0000313" key="3">
    <source>
        <dbReference type="Proteomes" id="UP000219636"/>
    </source>
</evidence>
<feature type="domain" description="Polysaccharide pyruvyl transferase" evidence="1">
    <location>
        <begin position="15"/>
        <end position="309"/>
    </location>
</feature>
<dbReference type="PANTHER" id="PTHR36836:SF1">
    <property type="entry name" value="COLANIC ACID BIOSYNTHESIS PROTEIN WCAK"/>
    <property type="match status" value="1"/>
</dbReference>
<dbReference type="Proteomes" id="UP000219636">
    <property type="component" value="Unassembled WGS sequence"/>
</dbReference>
<evidence type="ECO:0000259" key="1">
    <source>
        <dbReference type="Pfam" id="PF04230"/>
    </source>
</evidence>
<accession>A0A285R9Z6</accession>
<evidence type="ECO:0000313" key="2">
    <source>
        <dbReference type="EMBL" id="SOB90881.1"/>
    </source>
</evidence>
<dbReference type="RefSeq" id="WP_097071807.1">
    <property type="nucleotide sequence ID" value="NZ_OBMQ01000001.1"/>
</dbReference>
<gene>
    <name evidence="2" type="ORF">SAMN05880501_101227</name>
</gene>
<dbReference type="PANTHER" id="PTHR36836">
    <property type="entry name" value="COLANIC ACID BIOSYNTHESIS PROTEIN WCAK"/>
    <property type="match status" value="1"/>
</dbReference>
<sequence>MKIGIVGNYGNDNNGDEAILLSIIRQLQKAFQIETSNITVFSNNPKQTAEHYGVQSFPLYYKNGNAIKTFIKTYNQNVEVVKKLDFVVIGGGGILMDLYKREAPLYGSYAMMAKNAKVPYVVYGCGAGPLNTGLGKWFIKYMAKHAQNISVRDPKSKQLLQQIGVKREVHLIGDPAFSLEVERNGFSERPKKVGVTAVPYYNASYWPTGDETLYNNYITGMAKNLDKLIEEFQVDVTFFATKYPQDADVTKDIQQQMQQGNKTSIIDENLKPQKLLDLSAGFDVLVGTRLHSLILATDANTPIIGVSYHTKVNDFLQMAGLGEYSISIDSLHKSDQYFTNLLTKMDQDWEAAKQLAAATNDDFKQKSSLGLKLLQEGANKK</sequence>
<protein>
    <submittedName>
        <fullName evidence="2">Polysaccharide pyruvyl transferase CsaB</fullName>
    </submittedName>
</protein>
<dbReference type="AlphaFoldDB" id="A0A285R9Z6"/>
<keyword evidence="2" id="KW-0808">Transferase</keyword>